<dbReference type="EMBL" id="CP022355">
    <property type="protein sequence ID" value="ASK77846.1"/>
    <property type="molecule type" value="Genomic_DNA"/>
</dbReference>
<keyword evidence="1 5" id="KW-0963">Cytoplasm</keyword>
<evidence type="ECO:0000256" key="1">
    <source>
        <dbReference type="ARBA" id="ARBA00022490"/>
    </source>
</evidence>
<evidence type="ECO:0000259" key="7">
    <source>
        <dbReference type="Pfam" id="PF05239"/>
    </source>
</evidence>
<gene>
    <name evidence="5 8" type="primary">rimM</name>
    <name evidence="8" type="ORF">CF386_01600</name>
</gene>
<comment type="function">
    <text evidence="5">An accessory protein needed during the final step in the assembly of 30S ribosomal subunit, possibly for assembly of the head region. Essential for efficient processing of 16S rRNA. May be needed both before and after RbfA during the maturation of 16S rRNA. It has affinity for free ribosomal 30S subunits but not for 70S ribosomes.</text>
</comment>
<dbReference type="AlphaFoldDB" id="A0A220VCA0"/>
<comment type="subunit">
    <text evidence="5">Binds ribosomal protein uS19.</text>
</comment>
<dbReference type="GO" id="GO:0042274">
    <property type="term" value="P:ribosomal small subunit biogenesis"/>
    <property type="evidence" value="ECO:0007669"/>
    <property type="project" value="UniProtKB-UniRule"/>
</dbReference>
<feature type="domain" description="PRC-barrel" evidence="7">
    <location>
        <begin position="99"/>
        <end position="171"/>
    </location>
</feature>
<dbReference type="PANTHER" id="PTHR33692">
    <property type="entry name" value="RIBOSOME MATURATION FACTOR RIMM"/>
    <property type="match status" value="1"/>
</dbReference>
<evidence type="ECO:0000259" key="6">
    <source>
        <dbReference type="Pfam" id="PF01782"/>
    </source>
</evidence>
<dbReference type="OrthoDB" id="9783509at2"/>
<dbReference type="SUPFAM" id="SSF50346">
    <property type="entry name" value="PRC-barrel domain"/>
    <property type="match status" value="1"/>
</dbReference>
<comment type="domain">
    <text evidence="5">The PRC barrel domain binds ribosomal protein uS19.</text>
</comment>
<dbReference type="Pfam" id="PF05239">
    <property type="entry name" value="PRC"/>
    <property type="match status" value="1"/>
</dbReference>
<dbReference type="InterPro" id="IPR002676">
    <property type="entry name" value="RimM_N"/>
</dbReference>
<proteinExistence type="inferred from homology"/>
<dbReference type="Gene3D" id="2.30.30.240">
    <property type="entry name" value="PRC-barrel domain"/>
    <property type="match status" value="1"/>
</dbReference>
<keyword evidence="4 5" id="KW-0143">Chaperone</keyword>
<name>A0A220VCA0_9GAMM</name>
<dbReference type="GO" id="GO:0005737">
    <property type="term" value="C:cytoplasm"/>
    <property type="evidence" value="ECO:0007669"/>
    <property type="project" value="UniProtKB-SubCell"/>
</dbReference>
<sequence length="176" mass="20448">MKDQHSIVVVGKLGSAYGIKGWLKLHSFTEVSEDIFKYNPWYIQSNHDWNIVCLEDWKKHGKSYIVKLRGIDVREDVQYYSNLNIGVNSNTLPTLSNSEFYWLELVGMDVFTTKNYHLGKVSEILETGSNDVLVIKANVNDAFNKKERLIPFIDEQVIKFISRKDNKIEVDWEPGF</sequence>
<dbReference type="PANTHER" id="PTHR33692:SF1">
    <property type="entry name" value="RIBOSOME MATURATION FACTOR RIMM"/>
    <property type="match status" value="1"/>
</dbReference>
<dbReference type="GO" id="GO:0043022">
    <property type="term" value="F:ribosome binding"/>
    <property type="evidence" value="ECO:0007669"/>
    <property type="project" value="InterPro"/>
</dbReference>
<protein>
    <recommendedName>
        <fullName evidence="5">Ribosome maturation factor RimM</fullName>
    </recommendedName>
</protein>
<evidence type="ECO:0000256" key="2">
    <source>
        <dbReference type="ARBA" id="ARBA00022517"/>
    </source>
</evidence>
<evidence type="ECO:0000313" key="8">
    <source>
        <dbReference type="EMBL" id="ASK77846.1"/>
    </source>
</evidence>
<dbReference type="InterPro" id="IPR011033">
    <property type="entry name" value="PRC_barrel-like_sf"/>
</dbReference>
<dbReference type="SUPFAM" id="SSF50447">
    <property type="entry name" value="Translation proteins"/>
    <property type="match status" value="1"/>
</dbReference>
<evidence type="ECO:0000256" key="3">
    <source>
        <dbReference type="ARBA" id="ARBA00022552"/>
    </source>
</evidence>
<keyword evidence="2 5" id="KW-0690">Ribosome biogenesis</keyword>
<dbReference type="RefSeq" id="WP_089072756.1">
    <property type="nucleotide sequence ID" value="NZ_CBCSAM010000005.1"/>
</dbReference>
<evidence type="ECO:0000256" key="4">
    <source>
        <dbReference type="ARBA" id="ARBA00023186"/>
    </source>
</evidence>
<dbReference type="HAMAP" id="MF_00014">
    <property type="entry name" value="Ribosome_mat_RimM"/>
    <property type="match status" value="1"/>
</dbReference>
<organism evidence="8 9">
    <name type="scientific">Paraphotobacterium marinum</name>
    <dbReference type="NCBI Taxonomy" id="1755811"/>
    <lineage>
        <taxon>Bacteria</taxon>
        <taxon>Pseudomonadati</taxon>
        <taxon>Pseudomonadota</taxon>
        <taxon>Gammaproteobacteria</taxon>
        <taxon>Vibrionales</taxon>
        <taxon>Vibrionaceae</taxon>
        <taxon>Paraphotobacterium</taxon>
    </lineage>
</organism>
<dbReference type="GO" id="GO:0006364">
    <property type="term" value="P:rRNA processing"/>
    <property type="evidence" value="ECO:0007669"/>
    <property type="project" value="UniProtKB-UniRule"/>
</dbReference>
<dbReference type="Proteomes" id="UP000242175">
    <property type="component" value="Chromosome large"/>
</dbReference>
<dbReference type="InterPro" id="IPR036976">
    <property type="entry name" value="RimM_N_sf"/>
</dbReference>
<accession>A0A220VCA0</accession>
<comment type="subcellular location">
    <subcellularLocation>
        <location evidence="5">Cytoplasm</location>
    </subcellularLocation>
</comment>
<evidence type="ECO:0000256" key="5">
    <source>
        <dbReference type="HAMAP-Rule" id="MF_00014"/>
    </source>
</evidence>
<dbReference type="Pfam" id="PF01782">
    <property type="entry name" value="RimM"/>
    <property type="match status" value="1"/>
</dbReference>
<dbReference type="Gene3D" id="2.40.30.60">
    <property type="entry name" value="RimM"/>
    <property type="match status" value="1"/>
</dbReference>
<reference evidence="8 9" key="1">
    <citation type="journal article" date="2016" name="Int. J. Syst. Evol. Microbiol.">
        <title>Paraphotobacterium marinum gen. nov., sp. nov., a member of the family Vibrionaceae, isolated from surface seawater.</title>
        <authorList>
            <person name="Huang Z."/>
            <person name="Dong C."/>
            <person name="Shao Z."/>
        </authorList>
    </citation>
    <scope>NUCLEOTIDE SEQUENCE [LARGE SCALE GENOMIC DNA]</scope>
    <source>
        <strain evidence="8 9">NSCS20N07D</strain>
    </source>
</reference>
<dbReference type="InterPro" id="IPR027275">
    <property type="entry name" value="PRC-brl_dom"/>
</dbReference>
<keyword evidence="9" id="KW-1185">Reference proteome</keyword>
<dbReference type="InterPro" id="IPR011961">
    <property type="entry name" value="RimM"/>
</dbReference>
<feature type="domain" description="RimM N-terminal" evidence="6">
    <location>
        <begin position="9"/>
        <end position="89"/>
    </location>
</feature>
<keyword evidence="3 5" id="KW-0698">rRNA processing</keyword>
<dbReference type="InterPro" id="IPR009000">
    <property type="entry name" value="Transl_B-barrel_sf"/>
</dbReference>
<dbReference type="KEGG" id="pmai:CF386_01600"/>
<dbReference type="GO" id="GO:0005840">
    <property type="term" value="C:ribosome"/>
    <property type="evidence" value="ECO:0007669"/>
    <property type="project" value="InterPro"/>
</dbReference>
<dbReference type="NCBIfam" id="TIGR02273">
    <property type="entry name" value="16S_RimM"/>
    <property type="match status" value="1"/>
</dbReference>
<comment type="similarity">
    <text evidence="5">Belongs to the RimM family.</text>
</comment>
<evidence type="ECO:0000313" key="9">
    <source>
        <dbReference type="Proteomes" id="UP000242175"/>
    </source>
</evidence>